<sequence>MKRDVLNRYECSPDGSILIDVAAAGVEDLYEDFDKSAPYIRRDLDQDLVDYLIDCARELGREPFSIRFTLAKITDDRRFARIRRSVNVFFLYLAEKERQKIHQMTRRSFVLFCIGLAILFISVWVNQSMELERSVVGNVFAEGLTVAAWVSLWEALATFLVEWFPRRKDIELYQRLAHAKLISRLEPTSGNVDSGQDTQACVR</sequence>
<keyword evidence="3" id="KW-1185">Reference proteome</keyword>
<reference evidence="2" key="1">
    <citation type="journal article" date="2022" name="bioRxiv">
        <title>Thiovibrio frasassiensisgen. nov., sp. nov., an autotrophic, elemental sulfur disproportionating bacterium isolated from sulfidic karst sediment, and proposal of Thiovibrionaceae fam. nov.</title>
        <authorList>
            <person name="Aronson H."/>
            <person name="Thomas C."/>
            <person name="Bhattacharyya M."/>
            <person name="Eckstein S."/>
            <person name="Jensen S."/>
            <person name="Barco R."/>
            <person name="Macalady J."/>
            <person name="Amend J."/>
        </authorList>
    </citation>
    <scope>NUCLEOTIDE SEQUENCE</scope>
    <source>
        <strain evidence="2">RS19-109</strain>
    </source>
</reference>
<proteinExistence type="predicted"/>
<evidence type="ECO:0000256" key="1">
    <source>
        <dbReference type="SAM" id="Phobius"/>
    </source>
</evidence>
<protein>
    <submittedName>
        <fullName evidence="2">Uncharacterized protein</fullName>
    </submittedName>
</protein>
<keyword evidence="1" id="KW-1133">Transmembrane helix</keyword>
<organism evidence="2 3">
    <name type="scientific">Thiovibrio frasassiensis</name>
    <dbReference type="NCBI Taxonomy" id="2984131"/>
    <lineage>
        <taxon>Bacteria</taxon>
        <taxon>Pseudomonadati</taxon>
        <taxon>Thermodesulfobacteriota</taxon>
        <taxon>Desulfobulbia</taxon>
        <taxon>Desulfobulbales</taxon>
        <taxon>Thiovibrionaceae</taxon>
        <taxon>Thiovibrio</taxon>
    </lineage>
</organism>
<accession>A0A9X4RLK0</accession>
<evidence type="ECO:0000313" key="3">
    <source>
        <dbReference type="Proteomes" id="UP001154240"/>
    </source>
</evidence>
<feature type="transmembrane region" description="Helical" evidence="1">
    <location>
        <begin position="146"/>
        <end position="165"/>
    </location>
</feature>
<reference evidence="2" key="2">
    <citation type="submission" date="2022-10" db="EMBL/GenBank/DDBJ databases">
        <authorList>
            <person name="Aronson H.S."/>
        </authorList>
    </citation>
    <scope>NUCLEOTIDE SEQUENCE</scope>
    <source>
        <strain evidence="2">RS19-109</strain>
    </source>
</reference>
<comment type="caution">
    <text evidence="2">The sequence shown here is derived from an EMBL/GenBank/DDBJ whole genome shotgun (WGS) entry which is preliminary data.</text>
</comment>
<feature type="transmembrane region" description="Helical" evidence="1">
    <location>
        <begin position="108"/>
        <end position="126"/>
    </location>
</feature>
<dbReference type="Proteomes" id="UP001154240">
    <property type="component" value="Unassembled WGS sequence"/>
</dbReference>
<dbReference type="EMBL" id="JAPHEH010000001">
    <property type="protein sequence ID" value="MDG4475809.1"/>
    <property type="molecule type" value="Genomic_DNA"/>
</dbReference>
<keyword evidence="1" id="KW-0472">Membrane</keyword>
<dbReference type="AlphaFoldDB" id="A0A9X4RLK0"/>
<name>A0A9X4RLK0_9BACT</name>
<dbReference type="RefSeq" id="WP_307632783.1">
    <property type="nucleotide sequence ID" value="NZ_JAPHEH010000001.1"/>
</dbReference>
<keyword evidence="1" id="KW-0812">Transmembrane</keyword>
<evidence type="ECO:0000313" key="2">
    <source>
        <dbReference type="EMBL" id="MDG4475809.1"/>
    </source>
</evidence>
<gene>
    <name evidence="2" type="ORF">OLX77_06515</name>
</gene>